<evidence type="ECO:0000259" key="8">
    <source>
        <dbReference type="Pfam" id="PF25574"/>
    </source>
</evidence>
<dbReference type="InterPro" id="IPR040122">
    <property type="entry name" value="Importin_beta"/>
</dbReference>
<keyword evidence="5" id="KW-0677">Repeat</keyword>
<dbReference type="GO" id="GO:0006606">
    <property type="term" value="P:protein import into nucleus"/>
    <property type="evidence" value="ECO:0007669"/>
    <property type="project" value="InterPro"/>
</dbReference>
<dbReference type="PANTHER" id="PTHR10527">
    <property type="entry name" value="IMPORTIN BETA"/>
    <property type="match status" value="1"/>
</dbReference>
<dbReference type="InterPro" id="IPR058584">
    <property type="entry name" value="IMB1_TNPO1-like_TPR"/>
</dbReference>
<dbReference type="SUPFAM" id="SSF48371">
    <property type="entry name" value="ARM repeat"/>
    <property type="match status" value="2"/>
</dbReference>
<dbReference type="InterPro" id="IPR011989">
    <property type="entry name" value="ARM-like"/>
</dbReference>
<dbReference type="InterPro" id="IPR041389">
    <property type="entry name" value="Importin_rep_6"/>
</dbReference>
<dbReference type="Pfam" id="PF18829">
    <property type="entry name" value="Importin_rep_6"/>
    <property type="match status" value="1"/>
</dbReference>
<protein>
    <submittedName>
        <fullName evidence="11">Importin-5-like isoform X1</fullName>
    </submittedName>
</protein>
<evidence type="ECO:0000313" key="11">
    <source>
        <dbReference type="RefSeq" id="XP_009796572.1"/>
    </source>
</evidence>
<evidence type="ECO:0000256" key="7">
    <source>
        <dbReference type="ARBA" id="ARBA00023242"/>
    </source>
</evidence>
<accession>A0A1U7XX67</accession>
<feature type="domain" description="Importin subunit beta-1/Transportin-1-like TPR repeats" evidence="8">
    <location>
        <begin position="499"/>
        <end position="650"/>
    </location>
</feature>
<reference evidence="11" key="2">
    <citation type="submission" date="2025-08" db="UniProtKB">
        <authorList>
            <consortium name="RefSeq"/>
        </authorList>
    </citation>
    <scope>IDENTIFICATION</scope>
    <source>
        <tissue evidence="11">Leaf</tissue>
    </source>
</reference>
<evidence type="ECO:0000256" key="4">
    <source>
        <dbReference type="ARBA" id="ARBA00022490"/>
    </source>
</evidence>
<dbReference type="GO" id="GO:0005737">
    <property type="term" value="C:cytoplasm"/>
    <property type="evidence" value="ECO:0007669"/>
    <property type="project" value="UniProtKB-SubCell"/>
</dbReference>
<keyword evidence="4" id="KW-0963">Cytoplasm</keyword>
<dbReference type="Proteomes" id="UP000189701">
    <property type="component" value="Unplaced"/>
</dbReference>
<dbReference type="InterPro" id="IPR057672">
    <property type="entry name" value="TPR_IPO4/5"/>
</dbReference>
<gene>
    <name evidence="11" type="primary">LOC104243122</name>
</gene>
<feature type="domain" description="IPO4/5-like TPR repeats" evidence="9">
    <location>
        <begin position="123"/>
        <end position="277"/>
    </location>
</feature>
<comment type="subcellular location">
    <subcellularLocation>
        <location evidence="2">Cytoplasm</location>
    </subcellularLocation>
    <subcellularLocation>
        <location evidence="1">Nucleus</location>
    </subcellularLocation>
</comment>
<dbReference type="STRING" id="4096.A0A1U7XX67"/>
<dbReference type="RefSeq" id="XP_009796572.1">
    <property type="nucleotide sequence ID" value="XM_009798270.1"/>
</dbReference>
<dbReference type="AlphaFoldDB" id="A0A1U7XX67"/>
<name>A0A1U7XX67_NICSY</name>
<dbReference type="Gene3D" id="1.25.10.10">
    <property type="entry name" value="Leucine-rich Repeat Variant"/>
    <property type="match status" value="1"/>
</dbReference>
<organism evidence="10 11">
    <name type="scientific">Nicotiana sylvestris</name>
    <name type="common">Wood tobacco</name>
    <name type="synonym">South American tobacco</name>
    <dbReference type="NCBI Taxonomy" id="4096"/>
    <lineage>
        <taxon>Eukaryota</taxon>
        <taxon>Viridiplantae</taxon>
        <taxon>Streptophyta</taxon>
        <taxon>Embryophyta</taxon>
        <taxon>Tracheophyta</taxon>
        <taxon>Spermatophyta</taxon>
        <taxon>Magnoliopsida</taxon>
        <taxon>eudicotyledons</taxon>
        <taxon>Gunneridae</taxon>
        <taxon>Pentapetalae</taxon>
        <taxon>asterids</taxon>
        <taxon>lamiids</taxon>
        <taxon>Solanales</taxon>
        <taxon>Solanaceae</taxon>
        <taxon>Nicotianoideae</taxon>
        <taxon>Nicotianeae</taxon>
        <taxon>Nicotiana</taxon>
    </lineage>
</organism>
<keyword evidence="6" id="KW-0653">Protein transport</keyword>
<dbReference type="Pfam" id="PF13513">
    <property type="entry name" value="HEAT_EZ"/>
    <property type="match status" value="1"/>
</dbReference>
<dbReference type="GO" id="GO:0005634">
    <property type="term" value="C:nucleus"/>
    <property type="evidence" value="ECO:0007669"/>
    <property type="project" value="UniProtKB-SubCell"/>
</dbReference>
<evidence type="ECO:0000256" key="3">
    <source>
        <dbReference type="ARBA" id="ARBA00022448"/>
    </source>
</evidence>
<evidence type="ECO:0000256" key="5">
    <source>
        <dbReference type="ARBA" id="ARBA00022737"/>
    </source>
</evidence>
<evidence type="ECO:0000256" key="2">
    <source>
        <dbReference type="ARBA" id="ARBA00004496"/>
    </source>
</evidence>
<keyword evidence="3" id="KW-0813">Transport</keyword>
<dbReference type="InterPro" id="IPR016024">
    <property type="entry name" value="ARM-type_fold"/>
</dbReference>
<proteinExistence type="predicted"/>
<dbReference type="OrthoDB" id="543373at2759"/>
<dbReference type="eggNOG" id="KOG2171">
    <property type="taxonomic scope" value="Eukaryota"/>
</dbReference>
<evidence type="ECO:0000313" key="10">
    <source>
        <dbReference type="Proteomes" id="UP000189701"/>
    </source>
</evidence>
<sequence>MDIVLTQFHKVQMEAILGPESEPFETFISNHMESSEETVSEAKSMFNMLKHKDPNSLALKLALGSSYDIYSREKCAVLLKQLLTDEDDLCTWSNLSLSTQFTVKSILLNRMRGEESRFIIQELRDTVSKLAASLLPDNNWPELFPFLYQCLTSTSNNYLKRSAFMLFAQLAADIGETIVPCVKDMHSLFLNTLNDYTLDLDVRIEAMSAVFNFIKCVLSSNEKELFQDLLPGMMRTLTNALSNNEEKAAAHEPLKVFIKLAKNEPRFFRRQLVDVVDVMFEIAESESLDQRARHFAVLFFITLIEAKEKAAGMLKRLPLFISRCFEMLLKLLLDIKDDPAWNSGENVHDFAGILICDRKIGEEGLRRFSLALRGEFTTHIAIEQLYAYLAAPEWEKRHAALIALAQIAEGFSEVMIKNLEQMMNMVLNCFQDPHPRVRWAACWTISQLLIDFSPLVQEQYHNQIFLALAAAMDDFQNPRVQAFATAALCNFCVPDEPETLIPYLDGIVNKLLVLLQNNKQMVQEQALTALSCIAQSVKEHFRTNYDTVMPHLRTVLRNAHLNSNLILRARAMECISVVGMAVGKEKFKDEVEQVMEVLMSLQGLQAKADDPTTKYMLGACTRICKCMGQDFLPYMSAIMPFLIKCAELEPVMTISAKLDYEYYELDDNSIEKIKLGDKTMFKKGNVPEEKVVACDMLCCYTDILQEDFYPWISQVVSIFVPLLEFYIHDPVRRSAVVAMPILLRSAKLAFEKGIAQGESEAYFTKLSDYIILALAEAMHKEHVTEICAIMLGELNYCLQICRPLPTEGQVRSIVNEIKHVITESSSRKQALTEREKPDDFDAEEAELLRGEREQEEEIFDNVGEILITLIKAFKAAFLPFLEELSPYLLPMWAKETTTVERCTSICIFDALVEVCPEAALKYYDVCLPLIFDASNDENPAVRQAAFYGLGLWAAFGRSSFKPFVVEALSRIKVVIMHMNALESENEKAYDNAVSALSKICQFHDESIDLAQVIPVWLNCLPIKADLDEAKDVHEQLCSMVERSDREVLGPNYQYLPKVVSIFAEVLRAGEDLATEGTTKRMINLLRHFQETIPTATWASTWSLLLPQQEMEVESVLSAPKEDVNINPCNETYSLVLWEANILIGAVWSYWPVQVR</sequence>
<evidence type="ECO:0000256" key="1">
    <source>
        <dbReference type="ARBA" id="ARBA00004123"/>
    </source>
</evidence>
<evidence type="ECO:0000259" key="9">
    <source>
        <dbReference type="Pfam" id="PF25780"/>
    </source>
</evidence>
<dbReference type="Pfam" id="PF25574">
    <property type="entry name" value="TPR_IMB1"/>
    <property type="match status" value="1"/>
</dbReference>
<reference evidence="10" key="1">
    <citation type="journal article" date="2013" name="Genome Biol.">
        <title>Reference genomes and transcriptomes of Nicotiana sylvestris and Nicotiana tomentosiformis.</title>
        <authorList>
            <person name="Sierro N."/>
            <person name="Battey J.N."/>
            <person name="Ouadi S."/>
            <person name="Bovet L."/>
            <person name="Goepfert S."/>
            <person name="Bakaher N."/>
            <person name="Peitsch M.C."/>
            <person name="Ivanov N.V."/>
        </authorList>
    </citation>
    <scope>NUCLEOTIDE SEQUENCE [LARGE SCALE GENOMIC DNA]</scope>
</reference>
<keyword evidence="10" id="KW-1185">Reference proteome</keyword>
<evidence type="ECO:0000256" key="6">
    <source>
        <dbReference type="ARBA" id="ARBA00022927"/>
    </source>
</evidence>
<keyword evidence="7" id="KW-0539">Nucleus</keyword>
<dbReference type="Pfam" id="PF18808">
    <property type="entry name" value="Importin_rep_4"/>
    <property type="match status" value="1"/>
</dbReference>
<dbReference type="Pfam" id="PF25780">
    <property type="entry name" value="TPR_IPO5"/>
    <property type="match status" value="1"/>
</dbReference>
<dbReference type="InterPro" id="IPR041653">
    <property type="entry name" value="Importin_rep_4"/>
</dbReference>